<proteinExistence type="inferred from homology"/>
<dbReference type="GO" id="GO:0008757">
    <property type="term" value="F:S-adenosylmethionine-dependent methyltransferase activity"/>
    <property type="evidence" value="ECO:0007669"/>
    <property type="project" value="TreeGrafter"/>
</dbReference>
<evidence type="ECO:0000256" key="3">
    <source>
        <dbReference type="ARBA" id="ARBA00022679"/>
    </source>
</evidence>
<dbReference type="InterPro" id="IPR055487">
    <property type="entry name" value="DUF7059"/>
</dbReference>
<dbReference type="GO" id="GO:0008276">
    <property type="term" value="F:protein methyltransferase activity"/>
    <property type="evidence" value="ECO:0007669"/>
    <property type="project" value="TreeGrafter"/>
</dbReference>
<dbReference type="GO" id="GO:0032259">
    <property type="term" value="P:methylation"/>
    <property type="evidence" value="ECO:0007669"/>
    <property type="project" value="UniProtKB-KW"/>
</dbReference>
<evidence type="ECO:0000259" key="5">
    <source>
        <dbReference type="Pfam" id="PF05175"/>
    </source>
</evidence>
<keyword evidence="2 7" id="KW-0489">Methyltransferase</keyword>
<dbReference type="Proteomes" id="UP000571183">
    <property type="component" value="Unassembled WGS sequence"/>
</dbReference>
<feature type="domain" description="DUF7059" evidence="6">
    <location>
        <begin position="21"/>
        <end position="110"/>
    </location>
</feature>
<dbReference type="InterPro" id="IPR007848">
    <property type="entry name" value="Small_mtfrase_dom"/>
</dbReference>
<dbReference type="GO" id="GO:0003676">
    <property type="term" value="F:nucleic acid binding"/>
    <property type="evidence" value="ECO:0007669"/>
    <property type="project" value="InterPro"/>
</dbReference>
<dbReference type="InterPro" id="IPR029063">
    <property type="entry name" value="SAM-dependent_MTases_sf"/>
</dbReference>
<keyword evidence="4" id="KW-0949">S-adenosyl-L-methionine</keyword>
<dbReference type="EMBL" id="JACIFD010000011">
    <property type="protein sequence ID" value="MBB4071879.1"/>
    <property type="molecule type" value="Genomic_DNA"/>
</dbReference>
<evidence type="ECO:0000313" key="8">
    <source>
        <dbReference type="Proteomes" id="UP000571183"/>
    </source>
</evidence>
<dbReference type="CDD" id="cd02440">
    <property type="entry name" value="AdoMet_MTases"/>
    <property type="match status" value="1"/>
</dbReference>
<dbReference type="GO" id="GO:0035657">
    <property type="term" value="C:eRF1 methyltransferase complex"/>
    <property type="evidence" value="ECO:0007669"/>
    <property type="project" value="TreeGrafter"/>
</dbReference>
<dbReference type="PROSITE" id="PS00092">
    <property type="entry name" value="N6_MTASE"/>
    <property type="match status" value="1"/>
</dbReference>
<comment type="similarity">
    <text evidence="1">Belongs to the eukaryotic/archaeal PrmC-related family.</text>
</comment>
<feature type="domain" description="Methyltransferase small" evidence="5">
    <location>
        <begin position="169"/>
        <end position="268"/>
    </location>
</feature>
<dbReference type="Gene3D" id="3.40.50.150">
    <property type="entry name" value="Vaccinia Virus protein VP39"/>
    <property type="match status" value="1"/>
</dbReference>
<dbReference type="PANTHER" id="PTHR45875">
    <property type="entry name" value="METHYLTRANSFERASE N6AMT1"/>
    <property type="match status" value="1"/>
</dbReference>
<evidence type="ECO:0000313" key="7">
    <source>
        <dbReference type="EMBL" id="MBB4071879.1"/>
    </source>
</evidence>
<keyword evidence="3 7" id="KW-0808">Transferase</keyword>
<protein>
    <submittedName>
        <fullName evidence="7">SAM-dependent methyltransferase</fullName>
    </submittedName>
</protein>
<dbReference type="GO" id="GO:0008170">
    <property type="term" value="F:N-methyltransferase activity"/>
    <property type="evidence" value="ECO:0007669"/>
    <property type="project" value="UniProtKB-ARBA"/>
</dbReference>
<dbReference type="PANTHER" id="PTHR45875:SF1">
    <property type="entry name" value="METHYLTRANSFERASE N6AMT1"/>
    <property type="match status" value="1"/>
</dbReference>
<evidence type="ECO:0000256" key="4">
    <source>
        <dbReference type="ARBA" id="ARBA00022691"/>
    </source>
</evidence>
<evidence type="ECO:0000256" key="2">
    <source>
        <dbReference type="ARBA" id="ARBA00022603"/>
    </source>
</evidence>
<dbReference type="AlphaFoldDB" id="A0A840DQR8"/>
<keyword evidence="8" id="KW-1185">Reference proteome</keyword>
<gene>
    <name evidence="7" type="ORF">F5897_001198</name>
</gene>
<dbReference type="Pfam" id="PF23186">
    <property type="entry name" value="DUF7059"/>
    <property type="match status" value="1"/>
</dbReference>
<name>A0A840DQR8_9MICO</name>
<evidence type="ECO:0000256" key="1">
    <source>
        <dbReference type="ARBA" id="ARBA00006149"/>
    </source>
</evidence>
<dbReference type="Pfam" id="PF05175">
    <property type="entry name" value="MTS"/>
    <property type="match status" value="1"/>
</dbReference>
<dbReference type="SUPFAM" id="SSF53335">
    <property type="entry name" value="S-adenosyl-L-methionine-dependent methyltransferases"/>
    <property type="match status" value="1"/>
</dbReference>
<comment type="caution">
    <text evidence="7">The sequence shown here is derived from an EMBL/GenBank/DDBJ whole genome shotgun (WGS) entry which is preliminary data.</text>
</comment>
<reference evidence="7" key="1">
    <citation type="submission" date="2020-08" db="EMBL/GenBank/DDBJ databases">
        <title>Sequencing the genomes of 1000 actinobacteria strains.</title>
        <authorList>
            <person name="Klenk H.-P."/>
        </authorList>
    </citation>
    <scope>NUCLEOTIDE SEQUENCE [LARGE SCALE GENOMIC DNA]</scope>
    <source>
        <strain evidence="7">DSM 27064</strain>
    </source>
</reference>
<organism evidence="7 8">
    <name type="scientific">Canibacter oris</name>
    <dbReference type="NCBI Taxonomy" id="1365628"/>
    <lineage>
        <taxon>Bacteria</taxon>
        <taxon>Bacillati</taxon>
        <taxon>Actinomycetota</taxon>
        <taxon>Actinomycetes</taxon>
        <taxon>Micrococcales</taxon>
        <taxon>Microbacteriaceae</taxon>
        <taxon>Canibacter</taxon>
    </lineage>
</organism>
<dbReference type="InterPro" id="IPR052190">
    <property type="entry name" value="Euk-Arch_PrmC-MTase"/>
</dbReference>
<dbReference type="RefSeq" id="WP_183304839.1">
    <property type="nucleotide sequence ID" value="NZ_JACIFD010000011.1"/>
</dbReference>
<dbReference type="InterPro" id="IPR002052">
    <property type="entry name" value="DNA_methylase_N6_adenine_CS"/>
</dbReference>
<evidence type="ECO:0000259" key="6">
    <source>
        <dbReference type="Pfam" id="PF23186"/>
    </source>
</evidence>
<accession>A0A840DQR8</accession>
<sequence length="573" mass="59622">MTRVSDTDRSLIGRLRQDLLAADYFPDRVTAMLGGQESQQALLAGLAVPAEAALQQAAAAANTAPARALATLCAVLQLGAAVRGAQLAAALPTLTVSGAVTLGLLRPVDPGMSVTDPAAEFVAALSLNPVAVADTFTGGFQEWWLLSDLDDHLRRGPAAADFVMGVGGASRSLLQQAPATAVQLAADMGTGCGIIALHLALRATRVIATDISERALRFAELNAVLNQVTNIEFRQGDLFHPFGADRVDLLLTNPPFVIEPDSAESLVYRSGSGAGDSLAAQVVSHMAGVLRPGGEAVALVNWENRWGDSYASRPAEWLREAAAVCPNLAAAWVIEREQLSPLGYAQMWARDGGLAQGSAAASAKISKYLQDFKQRQIASVSLGAVRLRAAQQTALGAAHTQPGDAQQGAAVADSAVSTNIAQIAAAPLVHICRERGALAPAKEAGRALTATFDTALALAQLSDTELLERTLLVANSVVEQRIHNPGAADPQQLVLLNSAPFMQHHSADTLLTAAVGACDGELTVAQIVGALAQIFEADPAAVVAELLPQLRDLAWLGFLRLPGTEPPAAPDSR</sequence>